<feature type="chain" id="PRO_5013136679" description="GPI-anchor transamidase" evidence="6">
    <location>
        <begin position="17"/>
        <end position="341"/>
    </location>
</feature>
<keyword evidence="3" id="KW-0337">GPI-anchor biosynthesis</keyword>
<keyword evidence="5" id="KW-0812">Transmembrane</keyword>
<dbReference type="PRINTS" id="PR00776">
    <property type="entry name" value="HEMOGLOBNASE"/>
</dbReference>
<evidence type="ECO:0000256" key="2">
    <source>
        <dbReference type="ARBA" id="ARBA00009941"/>
    </source>
</evidence>
<dbReference type="UniPathway" id="UPA00196"/>
<dbReference type="GO" id="GO:0016255">
    <property type="term" value="P:attachment of GPI anchor to protein"/>
    <property type="evidence" value="ECO:0007669"/>
    <property type="project" value="InterPro"/>
</dbReference>
<comment type="similarity">
    <text evidence="2">Belongs to the peptidase C13 family.</text>
</comment>
<dbReference type="Pfam" id="PF01650">
    <property type="entry name" value="Peptidase_C13"/>
    <property type="match status" value="1"/>
</dbReference>
<comment type="pathway">
    <text evidence="1">Glycolipid biosynthesis; glycosylphosphatidylinositol-anchor biosynthesis.</text>
</comment>
<dbReference type="AlphaFoldDB" id="A0A1R2CAY5"/>
<proteinExistence type="inferred from homology"/>
<dbReference type="GO" id="GO:0006506">
    <property type="term" value="P:GPI anchor biosynthetic process"/>
    <property type="evidence" value="ECO:0007669"/>
    <property type="project" value="UniProtKB-UniPathway"/>
</dbReference>
<protein>
    <recommendedName>
        <fullName evidence="9">GPI-anchor transamidase</fullName>
    </recommendedName>
</protein>
<dbReference type="InterPro" id="IPR001096">
    <property type="entry name" value="Peptidase_C13"/>
</dbReference>
<dbReference type="InterPro" id="IPR028361">
    <property type="entry name" value="GPI_transamidase"/>
</dbReference>
<evidence type="ECO:0000256" key="6">
    <source>
        <dbReference type="SAM" id="SignalP"/>
    </source>
</evidence>
<dbReference type="Gene3D" id="3.40.50.1460">
    <property type="match status" value="1"/>
</dbReference>
<dbReference type="GO" id="GO:0006508">
    <property type="term" value="P:proteolysis"/>
    <property type="evidence" value="ECO:0007669"/>
    <property type="project" value="InterPro"/>
</dbReference>
<accession>A0A1R2CAY5</accession>
<keyword evidence="5" id="KW-0472">Membrane</keyword>
<dbReference type="Proteomes" id="UP000187209">
    <property type="component" value="Unassembled WGS sequence"/>
</dbReference>
<dbReference type="PANTHER" id="PTHR48067">
    <property type="entry name" value="GPI-ANCHOR TRANSAMIDASE"/>
    <property type="match status" value="1"/>
</dbReference>
<keyword evidence="5" id="KW-1133">Transmembrane helix</keyword>
<keyword evidence="8" id="KW-1185">Reference proteome</keyword>
<comment type="caution">
    <text evidence="7">The sequence shown here is derived from an EMBL/GenBank/DDBJ whole genome shotgun (WGS) entry which is preliminary data.</text>
</comment>
<evidence type="ECO:0008006" key="9">
    <source>
        <dbReference type="Google" id="ProtNLM"/>
    </source>
</evidence>
<evidence type="ECO:0000313" key="8">
    <source>
        <dbReference type="Proteomes" id="UP000187209"/>
    </source>
</evidence>
<name>A0A1R2CAY5_9CILI</name>
<organism evidence="7 8">
    <name type="scientific">Stentor coeruleus</name>
    <dbReference type="NCBI Taxonomy" id="5963"/>
    <lineage>
        <taxon>Eukaryota</taxon>
        <taxon>Sar</taxon>
        <taxon>Alveolata</taxon>
        <taxon>Ciliophora</taxon>
        <taxon>Postciliodesmatophora</taxon>
        <taxon>Heterotrichea</taxon>
        <taxon>Heterotrichida</taxon>
        <taxon>Stentoridae</taxon>
        <taxon>Stentor</taxon>
    </lineage>
</organism>
<sequence>MSIFWFFLLAIVLVKCDDNWAVIISSSKYYYNYRHTVNALLIYQMLKKYGFDDDHIILMLPENHQCHPRNNYPGKIYDGFKSDNLMNEVFVDYRGLEVHPDSIVNLLTGRHSESFPNSKRLNSGPNSKVFIYLTGHAGNGYYKIQDTLVLKSMDIANIVYEMYYKQRFGELMIFIDSCQSFSIYDYIDLPGVHGLSSSLVGQPSKSYGQHSNLGLSTTDQFTYHFTELFRGRNATSIKKMSMENIVKQLPMSLIKSQIGFKSQQKSYAIFIADFITSSYKKPEDLKIEVVAKECEGKIWEKVVHKTQIKFQEVSYIEESYPIRGLLIVFVGFLVFYISNLF</sequence>
<dbReference type="OrthoDB" id="192611at2759"/>
<evidence type="ECO:0000256" key="1">
    <source>
        <dbReference type="ARBA" id="ARBA00004687"/>
    </source>
</evidence>
<evidence type="ECO:0000256" key="3">
    <source>
        <dbReference type="ARBA" id="ARBA00022502"/>
    </source>
</evidence>
<feature type="signal peptide" evidence="6">
    <location>
        <begin position="1"/>
        <end position="16"/>
    </location>
</feature>
<keyword evidence="4 6" id="KW-0732">Signal</keyword>
<evidence type="ECO:0000256" key="4">
    <source>
        <dbReference type="ARBA" id="ARBA00022729"/>
    </source>
</evidence>
<dbReference type="GO" id="GO:0003923">
    <property type="term" value="F:GPI-anchor transamidase activity"/>
    <property type="evidence" value="ECO:0007669"/>
    <property type="project" value="InterPro"/>
</dbReference>
<feature type="transmembrane region" description="Helical" evidence="5">
    <location>
        <begin position="320"/>
        <end position="338"/>
    </location>
</feature>
<reference evidence="7 8" key="1">
    <citation type="submission" date="2016-11" db="EMBL/GenBank/DDBJ databases">
        <title>The macronuclear genome of Stentor coeruleus: a giant cell with tiny introns.</title>
        <authorList>
            <person name="Slabodnick M."/>
            <person name="Ruby J.G."/>
            <person name="Reiff S.B."/>
            <person name="Swart E.C."/>
            <person name="Gosai S."/>
            <person name="Prabakaran S."/>
            <person name="Witkowska E."/>
            <person name="Larue G.E."/>
            <person name="Fisher S."/>
            <person name="Freeman R.M."/>
            <person name="Gunawardena J."/>
            <person name="Chu W."/>
            <person name="Stover N.A."/>
            <person name="Gregory B.D."/>
            <person name="Nowacki M."/>
            <person name="Derisi J."/>
            <person name="Roy S.W."/>
            <person name="Marshall W.F."/>
            <person name="Sood P."/>
        </authorList>
    </citation>
    <scope>NUCLEOTIDE SEQUENCE [LARGE SCALE GENOMIC DNA]</scope>
    <source>
        <strain evidence="7">WM001</strain>
    </source>
</reference>
<evidence type="ECO:0000256" key="5">
    <source>
        <dbReference type="SAM" id="Phobius"/>
    </source>
</evidence>
<dbReference type="GO" id="GO:0042765">
    <property type="term" value="C:GPI-anchor transamidase complex"/>
    <property type="evidence" value="ECO:0007669"/>
    <property type="project" value="InterPro"/>
</dbReference>
<dbReference type="EMBL" id="MPUH01000214">
    <property type="protein sequence ID" value="OMJ86174.1"/>
    <property type="molecule type" value="Genomic_DNA"/>
</dbReference>
<evidence type="ECO:0000313" key="7">
    <source>
        <dbReference type="EMBL" id="OMJ86174.1"/>
    </source>
</evidence>
<gene>
    <name evidence="7" type="ORF">SteCoe_12378</name>
</gene>
<dbReference type="PANTHER" id="PTHR48067:SF1">
    <property type="entry name" value="GPI-ANCHOR TRANSAMIDASE"/>
    <property type="match status" value="1"/>
</dbReference>